<evidence type="ECO:0000313" key="2">
    <source>
        <dbReference type="Proteomes" id="UP000241848"/>
    </source>
</evidence>
<name>A0A2T2WMG8_9FIRM</name>
<dbReference type="EMBL" id="PXYV01000006">
    <property type="protein sequence ID" value="PSR23413.1"/>
    <property type="molecule type" value="Genomic_DNA"/>
</dbReference>
<dbReference type="AlphaFoldDB" id="A0A2T2WMG8"/>
<proteinExistence type="predicted"/>
<evidence type="ECO:0000313" key="1">
    <source>
        <dbReference type="EMBL" id="PSR23413.1"/>
    </source>
</evidence>
<sequence>MSGYTDLNFPLFHRVAAAFRAHGVPILNPAEHAPADTAWEVAMAEDFVLLQDACGVILLPELYRGKITPRKVREELPLDLSEGQAENIEDFSVSKPNCMTCHQ</sequence>
<comment type="caution">
    <text evidence="1">The sequence shown here is derived from an EMBL/GenBank/DDBJ whole genome shotgun (WGS) entry which is preliminary data.</text>
</comment>
<reference evidence="1 2" key="1">
    <citation type="journal article" date="2014" name="BMC Genomics">
        <title>Comparison of environmental and isolate Sulfobacillus genomes reveals diverse carbon, sulfur, nitrogen, and hydrogen metabolisms.</title>
        <authorList>
            <person name="Justice N.B."/>
            <person name="Norman A."/>
            <person name="Brown C.T."/>
            <person name="Singh A."/>
            <person name="Thomas B.C."/>
            <person name="Banfield J.F."/>
        </authorList>
    </citation>
    <scope>NUCLEOTIDE SEQUENCE [LARGE SCALE GENOMIC DNA]</scope>
    <source>
        <strain evidence="1">AMDSBA3</strain>
    </source>
</reference>
<gene>
    <name evidence="1" type="ORF">C7B45_03555</name>
</gene>
<accession>A0A2T2WMG8</accession>
<organism evidence="1 2">
    <name type="scientific">Sulfobacillus acidophilus</name>
    <dbReference type="NCBI Taxonomy" id="53633"/>
    <lineage>
        <taxon>Bacteria</taxon>
        <taxon>Bacillati</taxon>
        <taxon>Bacillota</taxon>
        <taxon>Clostridia</taxon>
        <taxon>Eubacteriales</taxon>
        <taxon>Clostridiales Family XVII. Incertae Sedis</taxon>
        <taxon>Sulfobacillus</taxon>
    </lineage>
</organism>
<dbReference type="InterPro" id="IPR025518">
    <property type="entry name" value="DUF4406"/>
</dbReference>
<dbReference type="Proteomes" id="UP000241848">
    <property type="component" value="Unassembled WGS sequence"/>
</dbReference>
<protein>
    <submittedName>
        <fullName evidence="1">Uncharacterized protein</fullName>
    </submittedName>
</protein>
<dbReference type="Pfam" id="PF14359">
    <property type="entry name" value="DUF4406"/>
    <property type="match status" value="1"/>
</dbReference>